<feature type="transmembrane region" description="Helical" evidence="8">
    <location>
        <begin position="20"/>
        <end position="46"/>
    </location>
</feature>
<dbReference type="Pfam" id="PF12704">
    <property type="entry name" value="MacB_PCD"/>
    <property type="match status" value="1"/>
</dbReference>
<keyword evidence="5 8" id="KW-0812">Transmembrane</keyword>
<evidence type="ECO:0000313" key="11">
    <source>
        <dbReference type="EMBL" id="MBC8317972.1"/>
    </source>
</evidence>
<feature type="transmembrane region" description="Helical" evidence="8">
    <location>
        <begin position="276"/>
        <end position="302"/>
    </location>
</feature>
<comment type="similarity">
    <text evidence="2">Belongs to the ABC-4 integral membrane protein family. LolC/E subfamily.</text>
</comment>
<feature type="transmembrane region" description="Helical" evidence="8">
    <location>
        <begin position="323"/>
        <end position="351"/>
    </location>
</feature>
<evidence type="ECO:0000256" key="7">
    <source>
        <dbReference type="ARBA" id="ARBA00023136"/>
    </source>
</evidence>
<feature type="transmembrane region" description="Helical" evidence="8">
    <location>
        <begin position="371"/>
        <end position="394"/>
    </location>
</feature>
<protein>
    <submittedName>
        <fullName evidence="11">Lipoprotein-releasing ABC transporter permease subunit</fullName>
    </submittedName>
</protein>
<dbReference type="PANTHER" id="PTHR30489">
    <property type="entry name" value="LIPOPROTEIN-RELEASING SYSTEM TRANSMEMBRANE PROTEIN LOLE"/>
    <property type="match status" value="1"/>
</dbReference>
<dbReference type="AlphaFoldDB" id="A0A8J6NEC7"/>
<reference evidence="11 12" key="1">
    <citation type="submission" date="2020-08" db="EMBL/GenBank/DDBJ databases">
        <title>Bridging the membrane lipid divide: bacteria of the FCB group superphylum have the potential to synthesize archaeal ether lipids.</title>
        <authorList>
            <person name="Villanueva L."/>
            <person name="Von Meijenfeldt F.A.B."/>
            <person name="Westbye A.B."/>
            <person name="Yadav S."/>
            <person name="Hopmans E.C."/>
            <person name="Dutilh B.E."/>
            <person name="Sinninghe Damste J.S."/>
        </authorList>
    </citation>
    <scope>NUCLEOTIDE SEQUENCE [LARGE SCALE GENOMIC DNA]</scope>
    <source>
        <strain evidence="11">NIOZ-UU47</strain>
    </source>
</reference>
<dbReference type="Proteomes" id="UP000614424">
    <property type="component" value="Unassembled WGS sequence"/>
</dbReference>
<dbReference type="EMBL" id="JACNJZ010000120">
    <property type="protein sequence ID" value="MBC8317972.1"/>
    <property type="molecule type" value="Genomic_DNA"/>
</dbReference>
<keyword evidence="3" id="KW-0813">Transport</keyword>
<gene>
    <name evidence="11" type="ORF">H8E41_08695</name>
</gene>
<accession>A0A8J6NEC7</accession>
<evidence type="ECO:0000256" key="5">
    <source>
        <dbReference type="ARBA" id="ARBA00022692"/>
    </source>
</evidence>
<dbReference type="PANTHER" id="PTHR30489:SF0">
    <property type="entry name" value="LIPOPROTEIN-RELEASING SYSTEM TRANSMEMBRANE PROTEIN LOLE"/>
    <property type="match status" value="1"/>
</dbReference>
<evidence type="ECO:0000259" key="9">
    <source>
        <dbReference type="Pfam" id="PF02687"/>
    </source>
</evidence>
<sequence>MGFETFICLRYIKAKKKHGFISLITVISVAGVAVGVMALIVVLAVMTGFTSELRDKILGVNSHIVVQKAGGVIYDYTALMEVIQKEKGVVSVTPYIYAQTMVTAGSGGTGVVLRGIDPESAPSVLALPKHITRGSLSGISAAAESERKIPGIIIGKHLSRELRAGIGDRLRLLSPAGPLTPMGVMPRIKTCEVVAVFDTGMYEYDSSLAYVSLPTAQQFLDMQEAVHGIEVKVDDIYQAYTIAGHIQRSLGSSFVAKDWMLMNQNLFSALKLEKTAMFIVLALIIIVAAFNIISTLIMVVIEKGREIAILKAMGATSKNIMRIFIYEGLIIGCSGMVLGVLGGLGLCKILSKYQFIKLPSDVYPMTTLPVLINPLDIIIVAVSAVLITFLATLYPSWRASQVQPAEALRY</sequence>
<evidence type="ECO:0000256" key="1">
    <source>
        <dbReference type="ARBA" id="ARBA00004651"/>
    </source>
</evidence>
<keyword evidence="11" id="KW-0449">Lipoprotein</keyword>
<proteinExistence type="inferred from homology"/>
<comment type="subcellular location">
    <subcellularLocation>
        <location evidence="1">Cell membrane</location>
        <topology evidence="1">Multi-pass membrane protein</topology>
    </subcellularLocation>
</comment>
<evidence type="ECO:0000256" key="3">
    <source>
        <dbReference type="ARBA" id="ARBA00022448"/>
    </source>
</evidence>
<dbReference type="GO" id="GO:0044874">
    <property type="term" value="P:lipoprotein localization to outer membrane"/>
    <property type="evidence" value="ECO:0007669"/>
    <property type="project" value="TreeGrafter"/>
</dbReference>
<evidence type="ECO:0000256" key="8">
    <source>
        <dbReference type="SAM" id="Phobius"/>
    </source>
</evidence>
<evidence type="ECO:0000256" key="6">
    <source>
        <dbReference type="ARBA" id="ARBA00022989"/>
    </source>
</evidence>
<feature type="domain" description="ABC3 transporter permease C-terminal" evidence="9">
    <location>
        <begin position="279"/>
        <end position="404"/>
    </location>
</feature>
<keyword evidence="7 8" id="KW-0472">Membrane</keyword>
<dbReference type="GO" id="GO:0098797">
    <property type="term" value="C:plasma membrane protein complex"/>
    <property type="evidence" value="ECO:0007669"/>
    <property type="project" value="TreeGrafter"/>
</dbReference>
<dbReference type="InterPro" id="IPR003838">
    <property type="entry name" value="ABC3_permease_C"/>
</dbReference>
<name>A0A8J6NEC7_9BACT</name>
<feature type="domain" description="MacB-like periplasmic core" evidence="10">
    <location>
        <begin position="25"/>
        <end position="235"/>
    </location>
</feature>
<evidence type="ECO:0000256" key="2">
    <source>
        <dbReference type="ARBA" id="ARBA00005236"/>
    </source>
</evidence>
<dbReference type="InterPro" id="IPR011925">
    <property type="entry name" value="LolCE_TM"/>
</dbReference>
<comment type="caution">
    <text evidence="11">The sequence shown here is derived from an EMBL/GenBank/DDBJ whole genome shotgun (WGS) entry which is preliminary data.</text>
</comment>
<dbReference type="NCBIfam" id="TIGR02212">
    <property type="entry name" value="lolCE"/>
    <property type="match status" value="1"/>
</dbReference>
<organism evidence="11 12">
    <name type="scientific">Candidatus Desulfobia pelagia</name>
    <dbReference type="NCBI Taxonomy" id="2841692"/>
    <lineage>
        <taxon>Bacteria</taxon>
        <taxon>Pseudomonadati</taxon>
        <taxon>Thermodesulfobacteriota</taxon>
        <taxon>Desulfobulbia</taxon>
        <taxon>Desulfobulbales</taxon>
        <taxon>Desulfobulbaceae</taxon>
        <taxon>Candidatus Desulfobia</taxon>
    </lineage>
</organism>
<dbReference type="InterPro" id="IPR025857">
    <property type="entry name" value="MacB_PCD"/>
</dbReference>
<evidence type="ECO:0000259" key="10">
    <source>
        <dbReference type="Pfam" id="PF12704"/>
    </source>
</evidence>
<keyword evidence="4" id="KW-1003">Cell membrane</keyword>
<dbReference type="InterPro" id="IPR051447">
    <property type="entry name" value="Lipoprotein-release_system"/>
</dbReference>
<dbReference type="Pfam" id="PF02687">
    <property type="entry name" value="FtsX"/>
    <property type="match status" value="1"/>
</dbReference>
<evidence type="ECO:0000256" key="4">
    <source>
        <dbReference type="ARBA" id="ARBA00022475"/>
    </source>
</evidence>
<dbReference type="GO" id="GO:0042953">
    <property type="term" value="P:lipoprotein transport"/>
    <property type="evidence" value="ECO:0007669"/>
    <property type="project" value="InterPro"/>
</dbReference>
<keyword evidence="6 8" id="KW-1133">Transmembrane helix</keyword>
<evidence type="ECO:0000313" key="12">
    <source>
        <dbReference type="Proteomes" id="UP000614424"/>
    </source>
</evidence>